<evidence type="ECO:0000313" key="1">
    <source>
        <dbReference type="EMBL" id="RWR53335.1"/>
    </source>
</evidence>
<sequence>MENKLINSATVRALCGGISDMSLWRWLHNPEMAFPKPRVIARRRYWIEAEILAWIDAQAEKGAA</sequence>
<evidence type="ECO:0000313" key="2">
    <source>
        <dbReference type="Proteomes" id="UP000288071"/>
    </source>
</evidence>
<dbReference type="Proteomes" id="UP000288071">
    <property type="component" value="Unassembled WGS sequence"/>
</dbReference>
<reference evidence="2" key="2">
    <citation type="submission" date="2019-01" db="EMBL/GenBank/DDBJ databases">
        <title>Sinorhodobacter populi sp. nov. isolated from the symptomatic bark tissue of Populus euramericana canker.</title>
        <authorList>
            <person name="Li Y."/>
        </authorList>
    </citation>
    <scope>NUCLEOTIDE SEQUENCE [LARGE SCALE GENOMIC DNA]</scope>
    <source>
        <strain evidence="2">CGMCC 1.12963</strain>
    </source>
</reference>
<keyword evidence="2" id="KW-1185">Reference proteome</keyword>
<dbReference type="EMBL" id="SAVA01000003">
    <property type="protein sequence ID" value="RWR53335.1"/>
    <property type="molecule type" value="Genomic_DNA"/>
</dbReference>
<dbReference type="RefSeq" id="WP_128155599.1">
    <property type="nucleotide sequence ID" value="NZ_JBHSOM010000009.1"/>
</dbReference>
<dbReference type="AlphaFoldDB" id="A0A443LW03"/>
<protein>
    <submittedName>
        <fullName evidence="1">Transcriptional regulator</fullName>
    </submittedName>
</protein>
<reference evidence="1 2" key="1">
    <citation type="submission" date="2019-01" db="EMBL/GenBank/DDBJ databases">
        <title>Sinorhodobacter populi sp. nov. isolated from the symptomatic bark tissue of Populus euramericana canker.</title>
        <authorList>
            <person name="Xu G."/>
        </authorList>
    </citation>
    <scope>NUCLEOTIDE SEQUENCE [LARGE SCALE GENOMIC DNA]</scope>
    <source>
        <strain evidence="1 2">CGMCC 1.12963</strain>
    </source>
</reference>
<name>A0A443LW03_9RHOB</name>
<proteinExistence type="predicted"/>
<comment type="caution">
    <text evidence="1">The sequence shown here is derived from an EMBL/GenBank/DDBJ whole genome shotgun (WGS) entry which is preliminary data.</text>
</comment>
<gene>
    <name evidence="1" type="ORF">EOW66_06390</name>
</gene>
<organism evidence="1 2">
    <name type="scientific">Paenirhodobacter huangdaonensis</name>
    <dbReference type="NCBI Taxonomy" id="2501515"/>
    <lineage>
        <taxon>Bacteria</taxon>
        <taxon>Pseudomonadati</taxon>
        <taxon>Pseudomonadota</taxon>
        <taxon>Alphaproteobacteria</taxon>
        <taxon>Rhodobacterales</taxon>
        <taxon>Rhodobacter group</taxon>
        <taxon>Paenirhodobacter</taxon>
    </lineage>
</organism>
<accession>A0A443LW03</accession>